<proteinExistence type="predicted"/>
<evidence type="ECO:0000256" key="1">
    <source>
        <dbReference type="ARBA" id="ARBA00022737"/>
    </source>
</evidence>
<dbReference type="Proteomes" id="UP001227230">
    <property type="component" value="Chromosome 18"/>
</dbReference>
<dbReference type="InterPro" id="IPR011990">
    <property type="entry name" value="TPR-like_helical_dom_sf"/>
</dbReference>
<protein>
    <recommendedName>
        <fullName evidence="5">Pentatricopeptide repeat-containing protein</fullName>
    </recommendedName>
</protein>
<feature type="transmembrane region" description="Helical" evidence="2">
    <location>
        <begin position="128"/>
        <end position="145"/>
    </location>
</feature>
<keyword evidence="1" id="KW-0677">Repeat</keyword>
<dbReference type="Gene3D" id="1.25.40.10">
    <property type="entry name" value="Tetratricopeptide repeat domain"/>
    <property type="match status" value="2"/>
</dbReference>
<evidence type="ECO:0000256" key="2">
    <source>
        <dbReference type="SAM" id="Phobius"/>
    </source>
</evidence>
<keyword evidence="2" id="KW-0812">Transmembrane</keyword>
<keyword evidence="2" id="KW-0472">Membrane</keyword>
<keyword evidence="4" id="KW-1185">Reference proteome</keyword>
<accession>A0ABY9DVC6</accession>
<dbReference type="EMBL" id="CP126665">
    <property type="protein sequence ID" value="WKA10871.1"/>
    <property type="molecule type" value="Genomic_DNA"/>
</dbReference>
<name>A0ABY9DVC6_VITVI</name>
<dbReference type="InterPro" id="IPR046960">
    <property type="entry name" value="PPR_At4g14850-like_plant"/>
</dbReference>
<evidence type="ECO:0000313" key="3">
    <source>
        <dbReference type="EMBL" id="WKA10871.1"/>
    </source>
</evidence>
<dbReference type="InterPro" id="IPR002885">
    <property type="entry name" value="PPR_rpt"/>
</dbReference>
<sequence length="241" mass="28236">MLSAYYMDNETNDALVSVCIGLRSIRRVEKVFNYRINSGFDPDEYLGNRFLLMQVKYGMMIDAHGLFDEMLIKNILSWNTIVRGLVDVGDYFGALCLFLMMWRIFFFFLMFLMMWQIFFFFFDAESQMFVTMIQASVGLGLIFAGRQTYSCSLKTSICGDVFMACALIDLYIKCGSIEDAQCVFDHMLEKPTCFLYLLIFMHALNNGFSKILFSNHFNFIYLFIYLFIFSFSFFIVNKSNF</sequence>
<dbReference type="PANTHER" id="PTHR47926">
    <property type="entry name" value="PENTATRICOPEPTIDE REPEAT-CONTAINING PROTEIN"/>
    <property type="match status" value="1"/>
</dbReference>
<dbReference type="Pfam" id="PF01535">
    <property type="entry name" value="PPR"/>
    <property type="match status" value="3"/>
</dbReference>
<gene>
    <name evidence="3" type="ORF">VitviT2T_028422</name>
</gene>
<organism evidence="3 4">
    <name type="scientific">Vitis vinifera</name>
    <name type="common">Grape</name>
    <dbReference type="NCBI Taxonomy" id="29760"/>
    <lineage>
        <taxon>Eukaryota</taxon>
        <taxon>Viridiplantae</taxon>
        <taxon>Streptophyta</taxon>
        <taxon>Embryophyta</taxon>
        <taxon>Tracheophyta</taxon>
        <taxon>Spermatophyta</taxon>
        <taxon>Magnoliopsida</taxon>
        <taxon>eudicotyledons</taxon>
        <taxon>Gunneridae</taxon>
        <taxon>Pentapetalae</taxon>
        <taxon>rosids</taxon>
        <taxon>Vitales</taxon>
        <taxon>Vitaceae</taxon>
        <taxon>Viteae</taxon>
        <taxon>Vitis</taxon>
    </lineage>
</organism>
<evidence type="ECO:0000313" key="4">
    <source>
        <dbReference type="Proteomes" id="UP001227230"/>
    </source>
</evidence>
<keyword evidence="2" id="KW-1133">Transmembrane helix</keyword>
<evidence type="ECO:0008006" key="5">
    <source>
        <dbReference type="Google" id="ProtNLM"/>
    </source>
</evidence>
<reference evidence="3 4" key="1">
    <citation type="journal article" date="2023" name="Hortic Res">
        <title>The complete reference genome for grapevine (Vitis vinifera L.) genetics and breeding.</title>
        <authorList>
            <person name="Shi X."/>
            <person name="Cao S."/>
            <person name="Wang X."/>
            <person name="Huang S."/>
            <person name="Wang Y."/>
            <person name="Liu Z."/>
            <person name="Liu W."/>
            <person name="Leng X."/>
            <person name="Peng Y."/>
            <person name="Wang N."/>
            <person name="Wang Y."/>
            <person name="Ma Z."/>
            <person name="Xu X."/>
            <person name="Zhang F."/>
            <person name="Xue H."/>
            <person name="Zhong H."/>
            <person name="Wang Y."/>
            <person name="Zhang K."/>
            <person name="Velt A."/>
            <person name="Avia K."/>
            <person name="Holtgrawe D."/>
            <person name="Grimplet J."/>
            <person name="Matus J.T."/>
            <person name="Ware D."/>
            <person name="Wu X."/>
            <person name="Wang H."/>
            <person name="Liu C."/>
            <person name="Fang Y."/>
            <person name="Rustenholz C."/>
            <person name="Cheng Z."/>
            <person name="Xiao H."/>
            <person name="Zhou Y."/>
        </authorList>
    </citation>
    <scope>NUCLEOTIDE SEQUENCE [LARGE SCALE GENOMIC DNA]</scope>
    <source>
        <strain evidence="4">cv. Pinot noir / PN40024</strain>
        <tissue evidence="3">Leaf</tissue>
    </source>
</reference>
<feature type="transmembrane region" description="Helical" evidence="2">
    <location>
        <begin position="219"/>
        <end position="236"/>
    </location>
</feature>